<reference evidence="3" key="1">
    <citation type="submission" date="2021-05" db="EMBL/GenBank/DDBJ databases">
        <authorList>
            <person name="Kaiqin L."/>
            <person name="Jian G."/>
        </authorList>
    </citation>
    <scope>NUCLEOTIDE SEQUENCE</scope>
    <source>
        <strain evidence="3">HDS5</strain>
    </source>
</reference>
<dbReference type="AlphaFoldDB" id="A0A975LCK1"/>
<keyword evidence="2" id="KW-1133">Transmembrane helix</keyword>
<feature type="region of interest" description="Disordered" evidence="1">
    <location>
        <begin position="1"/>
        <end position="63"/>
    </location>
</feature>
<sequence>MSRTPDDAVDEFLHGRRPTVLGPRDDEDPGLAWEQYRPTGDDQDRNGRIRGFQRQGGSLAPSNGHRGSAASWACVALAVVGFGLGGLALVLGGSVPLLVAGVVLMVAAAVVAVAFDILSDVVLDPPRLEAEEPHQTPLHRIKHPRRA</sequence>
<keyword evidence="2" id="KW-0472">Membrane</keyword>
<organism evidence="3 4">
    <name type="scientific">Nocardiopsis eucommiae</name>
    <dbReference type="NCBI Taxonomy" id="2831970"/>
    <lineage>
        <taxon>Bacteria</taxon>
        <taxon>Bacillati</taxon>
        <taxon>Actinomycetota</taxon>
        <taxon>Actinomycetes</taxon>
        <taxon>Streptosporangiales</taxon>
        <taxon>Nocardiopsidaceae</taxon>
        <taxon>Nocardiopsis</taxon>
    </lineage>
</organism>
<keyword evidence="4" id="KW-1185">Reference proteome</keyword>
<feature type="transmembrane region" description="Helical" evidence="2">
    <location>
        <begin position="69"/>
        <end position="91"/>
    </location>
</feature>
<feature type="compositionally biased region" description="Basic and acidic residues" evidence="1">
    <location>
        <begin position="1"/>
        <end position="14"/>
    </location>
</feature>
<evidence type="ECO:0000313" key="3">
    <source>
        <dbReference type="EMBL" id="QVJ03175.1"/>
    </source>
</evidence>
<evidence type="ECO:0000256" key="2">
    <source>
        <dbReference type="SAM" id="Phobius"/>
    </source>
</evidence>
<keyword evidence="2" id="KW-0812">Transmembrane</keyword>
<name>A0A975LCK1_9ACTN</name>
<dbReference type="KEGG" id="nec:KGD82_04805"/>
<proteinExistence type="predicted"/>
<accession>A0A975LCK1</accession>
<dbReference type="Proteomes" id="UP000682416">
    <property type="component" value="Chromosome"/>
</dbReference>
<evidence type="ECO:0000256" key="1">
    <source>
        <dbReference type="SAM" id="MobiDB-lite"/>
    </source>
</evidence>
<evidence type="ECO:0000313" key="4">
    <source>
        <dbReference type="Proteomes" id="UP000682416"/>
    </source>
</evidence>
<protein>
    <submittedName>
        <fullName evidence="3">Uncharacterized protein</fullName>
    </submittedName>
</protein>
<feature type="transmembrane region" description="Helical" evidence="2">
    <location>
        <begin position="97"/>
        <end position="118"/>
    </location>
</feature>
<dbReference type="EMBL" id="CP074402">
    <property type="protein sequence ID" value="QVJ03175.1"/>
    <property type="molecule type" value="Genomic_DNA"/>
</dbReference>
<gene>
    <name evidence="3" type="ORF">KGD82_04805</name>
</gene>